<dbReference type="Gene3D" id="3.30.750.24">
    <property type="entry name" value="STAS domain"/>
    <property type="match status" value="1"/>
</dbReference>
<sequence>MRENISDIDYQQVMEYALDPLIIHSNHKIIYVNHAAEEFFRGTKEEIIGASPLDIFQETSKEAIRMRIQSAYEHPAELIEETIYRMDGTTVNVELYCHPILMGNTKVIQTYVRDITTRREHEKKQKEIVKQINELSATLVPLLDGIAILPLVGSIDEERAHQLLTDVPIKVQTQKVNCLIIDFSGIYKLDSIVTEHLFKINHVMSLLGVHCILTGLRPELALAAVQLGINLEGTLKMATVKDALNSLGIIFTSDSSK</sequence>
<dbReference type="CDD" id="cd00130">
    <property type="entry name" value="PAS"/>
    <property type="match status" value="1"/>
</dbReference>
<protein>
    <submittedName>
        <fullName evidence="3">Histidine kinase</fullName>
    </submittedName>
</protein>
<keyword evidence="3" id="KW-0808">Transferase</keyword>
<feature type="domain" description="STAS" evidence="2">
    <location>
        <begin position="136"/>
        <end position="247"/>
    </location>
</feature>
<dbReference type="InterPro" id="IPR002645">
    <property type="entry name" value="STAS_dom"/>
</dbReference>
<organism evidence="3 4">
    <name type="scientific">Priestia filamentosa</name>
    <dbReference type="NCBI Taxonomy" id="1402861"/>
    <lineage>
        <taxon>Bacteria</taxon>
        <taxon>Bacillati</taxon>
        <taxon>Bacillota</taxon>
        <taxon>Bacilli</taxon>
        <taxon>Bacillales</taxon>
        <taxon>Bacillaceae</taxon>
        <taxon>Priestia</taxon>
    </lineage>
</organism>
<evidence type="ECO:0000259" key="1">
    <source>
        <dbReference type="PROSITE" id="PS50112"/>
    </source>
</evidence>
<dbReference type="GO" id="GO:0016301">
    <property type="term" value="F:kinase activity"/>
    <property type="evidence" value="ECO:0007669"/>
    <property type="project" value="UniProtKB-KW"/>
</dbReference>
<dbReference type="EMBL" id="CP011974">
    <property type="protein sequence ID" value="AKO92878.1"/>
    <property type="molecule type" value="Genomic_DNA"/>
</dbReference>
<evidence type="ECO:0000313" key="3">
    <source>
        <dbReference type="EMBL" id="AKO92878.1"/>
    </source>
</evidence>
<dbReference type="CDD" id="cd07041">
    <property type="entry name" value="STAS_RsbR_RsbS_like"/>
    <property type="match status" value="1"/>
</dbReference>
<dbReference type="InterPro" id="IPR035965">
    <property type="entry name" value="PAS-like_dom_sf"/>
</dbReference>
<dbReference type="AlphaFoldDB" id="A0A0H4KX14"/>
<feature type="domain" description="PAS" evidence="1">
    <location>
        <begin position="21"/>
        <end position="75"/>
    </location>
</feature>
<dbReference type="NCBIfam" id="TIGR00229">
    <property type="entry name" value="sensory_box"/>
    <property type="match status" value="1"/>
</dbReference>
<dbReference type="RefSeq" id="WP_048896802.1">
    <property type="nucleotide sequence ID" value="NZ_CP011974.1"/>
</dbReference>
<name>A0A0H4KX14_9BACI</name>
<keyword evidence="3" id="KW-0418">Kinase</keyword>
<gene>
    <name evidence="3" type="ORF">BEH_12755</name>
</gene>
<dbReference type="Gene3D" id="3.30.450.20">
    <property type="entry name" value="PAS domain"/>
    <property type="match status" value="1"/>
</dbReference>
<dbReference type="PROSITE" id="PS50801">
    <property type="entry name" value="STAS"/>
    <property type="match status" value="1"/>
</dbReference>
<dbReference type="KEGG" id="beo:BEH_12755"/>
<dbReference type="PATRIC" id="fig|135735.6.peg.2687"/>
<dbReference type="SUPFAM" id="SSF52091">
    <property type="entry name" value="SpoIIaa-like"/>
    <property type="match status" value="1"/>
</dbReference>
<dbReference type="PANTHER" id="PTHR33745">
    <property type="entry name" value="RSBT ANTAGONIST PROTEIN RSBS-RELATED"/>
    <property type="match status" value="1"/>
</dbReference>
<dbReference type="PANTHER" id="PTHR33745:SF8">
    <property type="entry name" value="BLUE-LIGHT PHOTORECEPTOR"/>
    <property type="match status" value="1"/>
</dbReference>
<dbReference type="PROSITE" id="PS50112">
    <property type="entry name" value="PAS"/>
    <property type="match status" value="1"/>
</dbReference>
<dbReference type="Pfam" id="PF01740">
    <property type="entry name" value="STAS"/>
    <property type="match status" value="1"/>
</dbReference>
<accession>A0A0H4KX14</accession>
<dbReference type="InterPro" id="IPR036513">
    <property type="entry name" value="STAS_dom_sf"/>
</dbReference>
<proteinExistence type="predicted"/>
<reference evidence="4" key="2">
    <citation type="submission" date="2015-06" db="EMBL/GenBank/DDBJ databases">
        <title>Genome Sequence of Bacillus endophyticus and Analysis of its Companion Mechanism in the Ketogulonigenium vulgare-Bacillus strain Consortium.</title>
        <authorList>
            <person name="Jia N."/>
            <person name="Du J."/>
            <person name="Ding M.-Z."/>
            <person name="Gao F."/>
            <person name="Yuan Y.-J."/>
        </authorList>
    </citation>
    <scope>NUCLEOTIDE SEQUENCE [LARGE SCALE GENOMIC DNA]</scope>
    <source>
        <strain evidence="4">Hbe603</strain>
    </source>
</reference>
<dbReference type="InterPro" id="IPR051932">
    <property type="entry name" value="Bact_StressResp_Reg"/>
</dbReference>
<dbReference type="OrthoDB" id="2702602at2"/>
<dbReference type="SMART" id="SM00091">
    <property type="entry name" value="PAS"/>
    <property type="match status" value="1"/>
</dbReference>
<evidence type="ECO:0000259" key="2">
    <source>
        <dbReference type="PROSITE" id="PS50801"/>
    </source>
</evidence>
<dbReference type="Pfam" id="PF13426">
    <property type="entry name" value="PAS_9"/>
    <property type="match status" value="1"/>
</dbReference>
<dbReference type="Proteomes" id="UP000036202">
    <property type="component" value="Chromosome"/>
</dbReference>
<keyword evidence="4" id="KW-1185">Reference proteome</keyword>
<evidence type="ECO:0000313" key="4">
    <source>
        <dbReference type="Proteomes" id="UP000036202"/>
    </source>
</evidence>
<dbReference type="SUPFAM" id="SSF55785">
    <property type="entry name" value="PYP-like sensor domain (PAS domain)"/>
    <property type="match status" value="1"/>
</dbReference>
<dbReference type="InterPro" id="IPR000014">
    <property type="entry name" value="PAS"/>
</dbReference>
<reference evidence="3 4" key="1">
    <citation type="journal article" date="2015" name="PLoS ONE">
        <title>Genome Sequence of Bacillus endophyticus and Analysis of Its Companion Mechanism in the Ketogulonigenium vulgare-Bacillus Strain Consortium.</title>
        <authorList>
            <person name="Jia N."/>
            <person name="Du J."/>
            <person name="Ding M.Z."/>
            <person name="Gao F."/>
            <person name="Yuan Y.J."/>
        </authorList>
    </citation>
    <scope>NUCLEOTIDE SEQUENCE [LARGE SCALE GENOMIC DNA]</scope>
    <source>
        <strain evidence="3 4">Hbe603</strain>
    </source>
</reference>